<dbReference type="CDD" id="cd04179">
    <property type="entry name" value="DPM_DPG-synthase_like"/>
    <property type="match status" value="1"/>
</dbReference>
<dbReference type="SUPFAM" id="SSF53448">
    <property type="entry name" value="Nucleotide-diphospho-sugar transferases"/>
    <property type="match status" value="1"/>
</dbReference>
<dbReference type="PANTHER" id="PTHR10859:SF91">
    <property type="entry name" value="DOLICHYL-PHOSPHATE BETA-GLUCOSYLTRANSFERASE"/>
    <property type="match status" value="1"/>
</dbReference>
<dbReference type="InterPro" id="IPR001173">
    <property type="entry name" value="Glyco_trans_2-like"/>
</dbReference>
<protein>
    <submittedName>
        <fullName evidence="2">Glycosyl transferase</fullName>
    </submittedName>
</protein>
<accession>A0A328C079</accession>
<dbReference type="PANTHER" id="PTHR10859">
    <property type="entry name" value="GLYCOSYL TRANSFERASE"/>
    <property type="match status" value="1"/>
</dbReference>
<keyword evidence="2" id="KW-0808">Transferase</keyword>
<dbReference type="Pfam" id="PF00535">
    <property type="entry name" value="Glycos_transf_2"/>
    <property type="match status" value="1"/>
</dbReference>
<sequence length="243" mass="27647">MQAEFKPVVMIPHYNHSNTIKNVVKQILSHQLPVLIVDDGSTAEHHTILHQLAEKERVSVVFCHENGGKGAAVKVGFKQAFEQGYSHMVQVDADGQHQLSDVLKMVELAKQNPEAMICGKPIYSDDAPKARLYGRKITNFWIAINTLSLDIPDGMCGFRLYPLISTLPIIQQDHIGDRMDFDVEILVRCHWRKIPMIWIDTPVKYEQGGISHFRGWADNWLISKMHTRLFFGMLGRIFTGKSV</sequence>
<dbReference type="InterPro" id="IPR029044">
    <property type="entry name" value="Nucleotide-diphossugar_trans"/>
</dbReference>
<keyword evidence="3" id="KW-1185">Reference proteome</keyword>
<evidence type="ECO:0000313" key="2">
    <source>
        <dbReference type="EMBL" id="RAL18692.1"/>
    </source>
</evidence>
<dbReference type="RefSeq" id="WP_111749953.1">
    <property type="nucleotide sequence ID" value="NZ_PTPX01000013.1"/>
</dbReference>
<feature type="domain" description="Glycosyltransferase 2-like" evidence="1">
    <location>
        <begin position="9"/>
        <end position="160"/>
    </location>
</feature>
<dbReference type="OrthoDB" id="9804335at2"/>
<dbReference type="AlphaFoldDB" id="A0A328C079"/>
<reference evidence="3" key="1">
    <citation type="submission" date="2018-02" db="EMBL/GenBank/DDBJ databases">
        <title>Glaesserella australis sp. nov., isolated from the lungs of pigs.</title>
        <authorList>
            <person name="Turni C."/>
            <person name="Christensen H."/>
        </authorList>
    </citation>
    <scope>NUCLEOTIDE SEQUENCE [LARGE SCALE GENOMIC DNA]</scope>
    <source>
        <strain evidence="3">HS4635</strain>
    </source>
</reference>
<dbReference type="Proteomes" id="UP000248689">
    <property type="component" value="Unassembled WGS sequence"/>
</dbReference>
<gene>
    <name evidence="2" type="ORF">C5N92_06005</name>
</gene>
<proteinExistence type="predicted"/>
<evidence type="ECO:0000259" key="1">
    <source>
        <dbReference type="Pfam" id="PF00535"/>
    </source>
</evidence>
<name>A0A328C079_9PAST</name>
<evidence type="ECO:0000313" key="3">
    <source>
        <dbReference type="Proteomes" id="UP000248689"/>
    </source>
</evidence>
<organism evidence="2 3">
    <name type="scientific">Glaesserella australis</name>
    <dbReference type="NCBI Taxonomy" id="2094024"/>
    <lineage>
        <taxon>Bacteria</taxon>
        <taxon>Pseudomonadati</taxon>
        <taxon>Pseudomonadota</taxon>
        <taxon>Gammaproteobacteria</taxon>
        <taxon>Pasteurellales</taxon>
        <taxon>Pasteurellaceae</taxon>
        <taxon>Glaesserella</taxon>
    </lineage>
</organism>
<comment type="caution">
    <text evidence="2">The sequence shown here is derived from an EMBL/GenBank/DDBJ whole genome shotgun (WGS) entry which is preliminary data.</text>
</comment>
<dbReference type="GO" id="GO:0006487">
    <property type="term" value="P:protein N-linked glycosylation"/>
    <property type="evidence" value="ECO:0007669"/>
    <property type="project" value="TreeGrafter"/>
</dbReference>
<dbReference type="EMBL" id="PTPX01000013">
    <property type="protein sequence ID" value="RAL18692.1"/>
    <property type="molecule type" value="Genomic_DNA"/>
</dbReference>
<dbReference type="Gene3D" id="3.90.550.10">
    <property type="entry name" value="Spore Coat Polysaccharide Biosynthesis Protein SpsA, Chain A"/>
    <property type="match status" value="1"/>
</dbReference>
<dbReference type="GO" id="GO:0016740">
    <property type="term" value="F:transferase activity"/>
    <property type="evidence" value="ECO:0007669"/>
    <property type="project" value="UniProtKB-KW"/>
</dbReference>